<feature type="domain" description="HTH cro/C1-type" evidence="3">
    <location>
        <begin position="46"/>
        <end position="100"/>
    </location>
</feature>
<dbReference type="PANTHER" id="PTHR46797:SF20">
    <property type="entry name" value="BLR4304 PROTEIN"/>
    <property type="match status" value="1"/>
</dbReference>
<dbReference type="SUPFAM" id="SSF47413">
    <property type="entry name" value="lambda repressor-like DNA-binding domains"/>
    <property type="match status" value="1"/>
</dbReference>
<proteinExistence type="predicted"/>
<dbReference type="CDD" id="cd02209">
    <property type="entry name" value="cupin_XRE_C"/>
    <property type="match status" value="1"/>
</dbReference>
<accession>A0AAJ2BL34</accession>
<dbReference type="RefSeq" id="WP_309772846.1">
    <property type="nucleotide sequence ID" value="NZ_JAVIZC010000003.1"/>
</dbReference>
<evidence type="ECO:0000256" key="1">
    <source>
        <dbReference type="ARBA" id="ARBA00023125"/>
    </source>
</evidence>
<dbReference type="InterPro" id="IPR050807">
    <property type="entry name" value="TransReg_Diox_bact_type"/>
</dbReference>
<comment type="caution">
    <text evidence="4">The sequence shown here is derived from an EMBL/GenBank/DDBJ whole genome shotgun (WGS) entry which is preliminary data.</text>
</comment>
<dbReference type="Pfam" id="PF01381">
    <property type="entry name" value="HTH_3"/>
    <property type="match status" value="1"/>
</dbReference>
<organism evidence="4 5">
    <name type="scientific">Agrobacterium larrymoorei</name>
    <dbReference type="NCBI Taxonomy" id="160699"/>
    <lineage>
        <taxon>Bacteria</taxon>
        <taxon>Pseudomonadati</taxon>
        <taxon>Pseudomonadota</taxon>
        <taxon>Alphaproteobacteria</taxon>
        <taxon>Hyphomicrobiales</taxon>
        <taxon>Rhizobiaceae</taxon>
        <taxon>Rhizobium/Agrobacterium group</taxon>
        <taxon>Agrobacterium</taxon>
    </lineage>
</organism>
<protein>
    <submittedName>
        <fullName evidence="4">Transcriptional regulator with XRE-family HTH domain</fullName>
    </submittedName>
</protein>
<name>A0AAJ2BL34_9HYPH</name>
<dbReference type="PROSITE" id="PS50943">
    <property type="entry name" value="HTH_CROC1"/>
    <property type="match status" value="1"/>
</dbReference>
<keyword evidence="1" id="KW-0238">DNA-binding</keyword>
<dbReference type="EMBL" id="JAVIZC010000003">
    <property type="protein sequence ID" value="MDR6104629.1"/>
    <property type="molecule type" value="Genomic_DNA"/>
</dbReference>
<dbReference type="InterPro" id="IPR001387">
    <property type="entry name" value="Cro/C1-type_HTH"/>
</dbReference>
<dbReference type="Pfam" id="PF07883">
    <property type="entry name" value="Cupin_2"/>
    <property type="match status" value="1"/>
</dbReference>
<evidence type="ECO:0000313" key="5">
    <source>
        <dbReference type="Proteomes" id="UP001255601"/>
    </source>
</evidence>
<gene>
    <name evidence="4" type="ORF">QE369_004826</name>
</gene>
<dbReference type="GO" id="GO:0003700">
    <property type="term" value="F:DNA-binding transcription factor activity"/>
    <property type="evidence" value="ECO:0007669"/>
    <property type="project" value="TreeGrafter"/>
</dbReference>
<dbReference type="GO" id="GO:0005829">
    <property type="term" value="C:cytosol"/>
    <property type="evidence" value="ECO:0007669"/>
    <property type="project" value="TreeGrafter"/>
</dbReference>
<dbReference type="Gene3D" id="1.10.260.40">
    <property type="entry name" value="lambda repressor-like DNA-binding domains"/>
    <property type="match status" value="1"/>
</dbReference>
<dbReference type="GO" id="GO:0003677">
    <property type="term" value="F:DNA binding"/>
    <property type="evidence" value="ECO:0007669"/>
    <property type="project" value="UniProtKB-KW"/>
</dbReference>
<feature type="region of interest" description="Disordered" evidence="2">
    <location>
        <begin position="105"/>
        <end position="126"/>
    </location>
</feature>
<dbReference type="SUPFAM" id="SSF51182">
    <property type="entry name" value="RmlC-like cupins"/>
    <property type="match status" value="1"/>
</dbReference>
<dbReference type="PANTHER" id="PTHR46797">
    <property type="entry name" value="HTH-TYPE TRANSCRIPTIONAL REGULATOR"/>
    <property type="match status" value="1"/>
</dbReference>
<dbReference type="InterPro" id="IPR014710">
    <property type="entry name" value="RmlC-like_jellyroll"/>
</dbReference>
<dbReference type="InterPro" id="IPR010982">
    <property type="entry name" value="Lambda_DNA-bd_dom_sf"/>
</dbReference>
<sequence>MTEKIMPSQAARGQGLVIQDVVRLHTDESVRIRETSPADVDIGARLYDIRKGRKLTLQDISRATGVSASAFSKIERNELSPTIGTLQRIAQGLGVDMMELLSDQSSNQQTYGRRSITRAGDGKQHDSNTCANTLLCSDLRNKKMTPILTYVSARSPDDYKAWAKSEAEIFLTVLEGTLVVHSRIYEPLVLSTGDSYYYDANVEHAWTSASEKDAKVLWVLAVS</sequence>
<reference evidence="4" key="1">
    <citation type="submission" date="2023-08" db="EMBL/GenBank/DDBJ databases">
        <title>Functional and genomic diversity of the sorghum phyllosphere microbiome.</title>
        <authorList>
            <person name="Shade A."/>
        </authorList>
    </citation>
    <scope>NUCLEOTIDE SEQUENCE</scope>
    <source>
        <strain evidence="4">SORGH_AS_0974</strain>
    </source>
</reference>
<dbReference type="InterPro" id="IPR011051">
    <property type="entry name" value="RmlC_Cupin_sf"/>
</dbReference>
<dbReference type="InterPro" id="IPR013096">
    <property type="entry name" value="Cupin_2"/>
</dbReference>
<dbReference type="Proteomes" id="UP001255601">
    <property type="component" value="Unassembled WGS sequence"/>
</dbReference>
<evidence type="ECO:0000259" key="3">
    <source>
        <dbReference type="PROSITE" id="PS50943"/>
    </source>
</evidence>
<evidence type="ECO:0000256" key="2">
    <source>
        <dbReference type="SAM" id="MobiDB-lite"/>
    </source>
</evidence>
<dbReference type="CDD" id="cd00093">
    <property type="entry name" value="HTH_XRE"/>
    <property type="match status" value="1"/>
</dbReference>
<dbReference type="Gene3D" id="2.60.120.10">
    <property type="entry name" value="Jelly Rolls"/>
    <property type="match status" value="1"/>
</dbReference>
<dbReference type="AlphaFoldDB" id="A0AAJ2BL34"/>
<evidence type="ECO:0000313" key="4">
    <source>
        <dbReference type="EMBL" id="MDR6104629.1"/>
    </source>
</evidence>
<dbReference type="SMART" id="SM00530">
    <property type="entry name" value="HTH_XRE"/>
    <property type="match status" value="1"/>
</dbReference>